<comment type="similarity">
    <text evidence="2 6">Belongs to the FPP/GGPP synthase family.</text>
</comment>
<dbReference type="SUPFAM" id="SSF48576">
    <property type="entry name" value="Terpenoid synthases"/>
    <property type="match status" value="1"/>
</dbReference>
<dbReference type="InterPro" id="IPR033749">
    <property type="entry name" value="Polyprenyl_synt_CS"/>
</dbReference>
<dbReference type="InterPro" id="IPR008949">
    <property type="entry name" value="Isoprenoid_synthase_dom_sf"/>
</dbReference>
<dbReference type="GO" id="GO:0008299">
    <property type="term" value="P:isoprenoid biosynthetic process"/>
    <property type="evidence" value="ECO:0007669"/>
    <property type="project" value="InterPro"/>
</dbReference>
<evidence type="ECO:0000256" key="3">
    <source>
        <dbReference type="ARBA" id="ARBA00022679"/>
    </source>
</evidence>
<organism evidence="7 8">
    <name type="scientific">Bdellovibrio bacteriovorus</name>
    <dbReference type="NCBI Taxonomy" id="959"/>
    <lineage>
        <taxon>Bacteria</taxon>
        <taxon>Pseudomonadati</taxon>
        <taxon>Bdellovibrionota</taxon>
        <taxon>Bdellovibrionia</taxon>
        <taxon>Bdellovibrionales</taxon>
        <taxon>Pseudobdellovibrionaceae</taxon>
        <taxon>Bdellovibrio</taxon>
    </lineage>
</organism>
<dbReference type="Proteomes" id="UP000075320">
    <property type="component" value="Unassembled WGS sequence"/>
</dbReference>
<dbReference type="Pfam" id="PF00348">
    <property type="entry name" value="polyprenyl_synt"/>
    <property type="match status" value="1"/>
</dbReference>
<keyword evidence="3 6" id="KW-0808">Transferase</keyword>
<protein>
    <submittedName>
        <fullName evidence="7">Octaprenyl diphosphate synthase</fullName>
    </submittedName>
</protein>
<dbReference type="GO" id="GO:0004659">
    <property type="term" value="F:prenyltransferase activity"/>
    <property type="evidence" value="ECO:0007669"/>
    <property type="project" value="InterPro"/>
</dbReference>
<name>A0A150WSL6_BDEBC</name>
<dbReference type="GO" id="GO:0046872">
    <property type="term" value="F:metal ion binding"/>
    <property type="evidence" value="ECO:0007669"/>
    <property type="project" value="UniProtKB-KW"/>
</dbReference>
<dbReference type="InterPro" id="IPR000092">
    <property type="entry name" value="Polyprenyl_synt"/>
</dbReference>
<proteinExistence type="inferred from homology"/>
<reference evidence="7 8" key="1">
    <citation type="submission" date="2016-03" db="EMBL/GenBank/DDBJ databases">
        <authorList>
            <person name="Ploux O."/>
        </authorList>
    </citation>
    <scope>NUCLEOTIDE SEQUENCE [LARGE SCALE GENOMIC DNA]</scope>
    <source>
        <strain evidence="7 8">R0</strain>
    </source>
</reference>
<evidence type="ECO:0000256" key="2">
    <source>
        <dbReference type="ARBA" id="ARBA00006706"/>
    </source>
</evidence>
<evidence type="ECO:0000256" key="1">
    <source>
        <dbReference type="ARBA" id="ARBA00001946"/>
    </source>
</evidence>
<keyword evidence="8" id="KW-1185">Reference proteome</keyword>
<sequence>MQRSVIDLKVYDPKDFPAYLPKLNKLYDDLFSGGKGFRAKLIKMMATNLSLDPKAELLLAQTIEFIHNASLLHDDLIDRSHLRRGKTTAWMKYTPEYAVLAGDYLLARVMVNLSGHGNIKLVQYTAEVISDLLEGEWLQDSVVGDFFVTLEQLDRIHNLKTASLFKWCIRAPFIAQERYDEELHRTLEEMGTLLGQLFQRSDDLLDYDIRNDEGKAILGDLKSGYLNSFGAYVTKGKSRQEIDGIVKSKTLEEYYASIGGKAQFDQRLLEFDEMNKGLIQMYNHHLERLKTFLKPGEEKLIDQLRPLTEILYWRRKPSS</sequence>
<dbReference type="Gene3D" id="1.10.600.10">
    <property type="entry name" value="Farnesyl Diphosphate Synthase"/>
    <property type="match status" value="1"/>
</dbReference>
<accession>A0A150WSL6</accession>
<evidence type="ECO:0000313" key="8">
    <source>
        <dbReference type="Proteomes" id="UP000075320"/>
    </source>
</evidence>
<dbReference type="PROSITE" id="PS00723">
    <property type="entry name" value="POLYPRENYL_SYNTHASE_1"/>
    <property type="match status" value="1"/>
</dbReference>
<gene>
    <name evidence="7" type="ORF">AZI86_09250</name>
</gene>
<evidence type="ECO:0000256" key="4">
    <source>
        <dbReference type="ARBA" id="ARBA00022723"/>
    </source>
</evidence>
<dbReference type="RefSeq" id="WP_061834761.1">
    <property type="nucleotide sequence ID" value="NZ_LUKE01000001.1"/>
</dbReference>
<comment type="caution">
    <text evidence="7">The sequence shown here is derived from an EMBL/GenBank/DDBJ whole genome shotgun (WGS) entry which is preliminary data.</text>
</comment>
<dbReference type="SFLD" id="SFLDS00005">
    <property type="entry name" value="Isoprenoid_Synthase_Type_I"/>
    <property type="match status" value="1"/>
</dbReference>
<dbReference type="OrthoDB" id="5289098at2"/>
<dbReference type="EMBL" id="LUKE01000001">
    <property type="protein sequence ID" value="KYG67185.1"/>
    <property type="molecule type" value="Genomic_DNA"/>
</dbReference>
<evidence type="ECO:0000313" key="7">
    <source>
        <dbReference type="EMBL" id="KYG67185.1"/>
    </source>
</evidence>
<evidence type="ECO:0000256" key="6">
    <source>
        <dbReference type="RuleBase" id="RU004466"/>
    </source>
</evidence>
<dbReference type="AlphaFoldDB" id="A0A150WSL6"/>
<evidence type="ECO:0000256" key="5">
    <source>
        <dbReference type="ARBA" id="ARBA00022842"/>
    </source>
</evidence>
<keyword evidence="4" id="KW-0479">Metal-binding</keyword>
<comment type="cofactor">
    <cofactor evidence="1">
        <name>Mg(2+)</name>
        <dbReference type="ChEBI" id="CHEBI:18420"/>
    </cofactor>
</comment>
<dbReference type="PANTHER" id="PTHR12001">
    <property type="entry name" value="GERANYLGERANYL PYROPHOSPHATE SYNTHASE"/>
    <property type="match status" value="1"/>
</dbReference>
<keyword evidence="5" id="KW-0460">Magnesium</keyword>
<dbReference type="PANTHER" id="PTHR12001:SF69">
    <property type="entry name" value="ALL TRANS-POLYPRENYL-DIPHOSPHATE SYNTHASE PDSS1"/>
    <property type="match status" value="1"/>
</dbReference>